<dbReference type="Pfam" id="PF02518">
    <property type="entry name" value="HATPase_c"/>
    <property type="match status" value="1"/>
</dbReference>
<evidence type="ECO:0000313" key="9">
    <source>
        <dbReference type="EMBL" id="MBT1706410.1"/>
    </source>
</evidence>
<evidence type="ECO:0000256" key="4">
    <source>
        <dbReference type="ARBA" id="ARBA00022679"/>
    </source>
</evidence>
<evidence type="ECO:0000259" key="8">
    <source>
        <dbReference type="PROSITE" id="PS50113"/>
    </source>
</evidence>
<dbReference type="PANTHER" id="PTHR43304">
    <property type="entry name" value="PHYTOCHROME-LIKE PROTEIN CPH1"/>
    <property type="match status" value="1"/>
</dbReference>
<dbReference type="EMBL" id="JAHESD010000109">
    <property type="protein sequence ID" value="MBT1706410.1"/>
    <property type="molecule type" value="Genomic_DNA"/>
</dbReference>
<dbReference type="InterPro" id="IPR000014">
    <property type="entry name" value="PAS"/>
</dbReference>
<evidence type="ECO:0000259" key="6">
    <source>
        <dbReference type="PROSITE" id="PS50109"/>
    </source>
</evidence>
<dbReference type="InterPro" id="IPR035965">
    <property type="entry name" value="PAS-like_dom_sf"/>
</dbReference>
<dbReference type="Gene3D" id="2.10.70.100">
    <property type="match status" value="1"/>
</dbReference>
<comment type="caution">
    <text evidence="9">The sequence shown here is derived from an EMBL/GenBank/DDBJ whole genome shotgun (WGS) entry which is preliminary data.</text>
</comment>
<dbReference type="InterPro" id="IPR036890">
    <property type="entry name" value="HATPase_C_sf"/>
</dbReference>
<dbReference type="SUPFAM" id="SSF55785">
    <property type="entry name" value="PYP-like sensor domain (PAS domain)"/>
    <property type="match status" value="4"/>
</dbReference>
<evidence type="ECO:0000256" key="5">
    <source>
        <dbReference type="ARBA" id="ARBA00022777"/>
    </source>
</evidence>
<dbReference type="CDD" id="cd00082">
    <property type="entry name" value="HisKA"/>
    <property type="match status" value="1"/>
</dbReference>
<dbReference type="Pfam" id="PF13426">
    <property type="entry name" value="PAS_9"/>
    <property type="match status" value="1"/>
</dbReference>
<dbReference type="InterPro" id="IPR005467">
    <property type="entry name" value="His_kinase_dom"/>
</dbReference>
<feature type="domain" description="PAS" evidence="7">
    <location>
        <begin position="121"/>
        <end position="191"/>
    </location>
</feature>
<dbReference type="InterPro" id="IPR000700">
    <property type="entry name" value="PAS-assoc_C"/>
</dbReference>
<dbReference type="InterPro" id="IPR003594">
    <property type="entry name" value="HATPase_dom"/>
</dbReference>
<dbReference type="SMART" id="SM00091">
    <property type="entry name" value="PAS"/>
    <property type="match status" value="3"/>
</dbReference>
<evidence type="ECO:0000259" key="7">
    <source>
        <dbReference type="PROSITE" id="PS50112"/>
    </source>
</evidence>
<dbReference type="PROSITE" id="PS50113">
    <property type="entry name" value="PAC"/>
    <property type="match status" value="4"/>
</dbReference>
<dbReference type="NCBIfam" id="TIGR00229">
    <property type="entry name" value="sensory_box"/>
    <property type="match status" value="4"/>
</dbReference>
<dbReference type="InterPro" id="IPR052162">
    <property type="entry name" value="Sensor_kinase/Photoreceptor"/>
</dbReference>
<dbReference type="SMART" id="SM00388">
    <property type="entry name" value="HisKA"/>
    <property type="match status" value="1"/>
</dbReference>
<sequence>MEPVFPRITTNHSYFNSFAEKLWGLKPVMQESFTKFCACFKVWSLEGKFIAPEETPMARALKSEVSFRNVEVLVERPDGSKFFASVTVEPLFDEAGAFAGAVDIFQDITDRKEKEAHVIQSGREFEHMIDTLPGTVWITDKNAHCTFLNSRWFEYTGQTKDEALGLGWLETTHPDDKENAAKIFLQANERKEAFTLQYRLRTRKGDYRWNVDSGVPRFDRYGNFEGYIGSVVDVHEEWLATEKIKEAQQELKKTLQKLRIATESAEVGTWSFNPKTKTLDWSNIHKRLWGYDEQREDLTYEDWHGIILPEDKEEAFRQLAVAEKEKTQYENLYRIRRVKDGKIRWIRSVGQFFYDENGMPLTLTGISIDITDQKTVEERFRSLAETLPQLVWMTDAAGNFVYASRKWEEYSLVNPKSQGAWEKLVHPDDNVAVIRAWKVCLANGNSFEVEARLRDKNGEYRWHLGKGEPQRNDANTIINWIGAYSDIHEQRTQQENLQKLVIERTTELANVNEQLAQKNIALVRSNQDLQQFAHVASHDLKEPLRKIQNYANRISLDVNAQLTVSSRSYLEKIISASSRMSSMIEGILSYSTMDAGVSMDELIDLNDIMSTILTDLELTIQQKKAEIEISALPSLRGSKLLLTQMFYNLINNALKFSKNDVIPVVKVDAVAQSEHIIVSISDNGIGFDQQYASRIFETFARLNPKNQYEGTGLGLSLCRKIAERHGGKVWAEGQLGKGATFFVELPINLS</sequence>
<feature type="domain" description="PAC" evidence="8">
    <location>
        <begin position="194"/>
        <end position="246"/>
    </location>
</feature>
<gene>
    <name evidence="9" type="ORF">KK060_24240</name>
</gene>
<keyword evidence="3" id="KW-0597">Phosphoprotein</keyword>
<protein>
    <recommendedName>
        <fullName evidence="2">histidine kinase</fullName>
        <ecNumber evidence="2">2.7.13.3</ecNumber>
    </recommendedName>
</protein>
<dbReference type="SMART" id="SM00086">
    <property type="entry name" value="PAC"/>
    <property type="match status" value="4"/>
</dbReference>
<feature type="domain" description="Histidine kinase" evidence="6">
    <location>
        <begin position="535"/>
        <end position="749"/>
    </location>
</feature>
<keyword evidence="5" id="KW-0418">Kinase</keyword>
<dbReference type="Pfam" id="PF08447">
    <property type="entry name" value="PAS_3"/>
    <property type="match status" value="3"/>
</dbReference>
<proteinExistence type="predicted"/>
<evidence type="ECO:0000256" key="1">
    <source>
        <dbReference type="ARBA" id="ARBA00000085"/>
    </source>
</evidence>
<dbReference type="InterPro" id="IPR003661">
    <property type="entry name" value="HisK_dim/P_dom"/>
</dbReference>
<dbReference type="PROSITE" id="PS50112">
    <property type="entry name" value="PAS"/>
    <property type="match status" value="1"/>
</dbReference>
<feature type="domain" description="PAC" evidence="8">
    <location>
        <begin position="447"/>
        <end position="499"/>
    </location>
</feature>
<comment type="catalytic activity">
    <reaction evidence="1">
        <text>ATP + protein L-histidine = ADP + protein N-phospho-L-histidine.</text>
        <dbReference type="EC" id="2.7.13.3"/>
    </reaction>
</comment>
<evidence type="ECO:0000256" key="2">
    <source>
        <dbReference type="ARBA" id="ARBA00012438"/>
    </source>
</evidence>
<evidence type="ECO:0000256" key="3">
    <source>
        <dbReference type="ARBA" id="ARBA00022553"/>
    </source>
</evidence>
<dbReference type="RefSeq" id="WP_254157716.1">
    <property type="nucleotide sequence ID" value="NZ_JAHESD010000109.1"/>
</dbReference>
<reference evidence="9 10" key="1">
    <citation type="submission" date="2021-05" db="EMBL/GenBank/DDBJ databases">
        <title>A Polyphasic approach of four new species of the genus Ohtaekwangia: Ohtaekwangia histidinii sp. nov., Ohtaekwangia cretensis sp. nov., Ohtaekwangia indiensis sp. nov., Ohtaekwangia reichenbachii sp. nov. from diverse environment.</title>
        <authorList>
            <person name="Octaviana S."/>
        </authorList>
    </citation>
    <scope>NUCLEOTIDE SEQUENCE [LARGE SCALE GENOMIC DNA]</scope>
    <source>
        <strain evidence="9 10">PWU20</strain>
    </source>
</reference>
<dbReference type="EC" id="2.7.13.3" evidence="2"/>
<dbReference type="SMART" id="SM00387">
    <property type="entry name" value="HATPase_c"/>
    <property type="match status" value="1"/>
</dbReference>
<evidence type="ECO:0000313" key="10">
    <source>
        <dbReference type="Proteomes" id="UP000772618"/>
    </source>
</evidence>
<dbReference type="InterPro" id="IPR004358">
    <property type="entry name" value="Sig_transdc_His_kin-like_C"/>
</dbReference>
<dbReference type="SUPFAM" id="SSF55874">
    <property type="entry name" value="ATPase domain of HSP90 chaperone/DNA topoisomerase II/histidine kinase"/>
    <property type="match status" value="1"/>
</dbReference>
<dbReference type="InterPro" id="IPR036097">
    <property type="entry name" value="HisK_dim/P_sf"/>
</dbReference>
<dbReference type="Gene3D" id="3.30.450.20">
    <property type="entry name" value="PAS domain"/>
    <property type="match status" value="4"/>
</dbReference>
<dbReference type="Proteomes" id="UP000772618">
    <property type="component" value="Unassembled WGS sequence"/>
</dbReference>
<dbReference type="PROSITE" id="PS50109">
    <property type="entry name" value="HIS_KIN"/>
    <property type="match status" value="1"/>
</dbReference>
<keyword evidence="4" id="KW-0808">Transferase</keyword>
<organism evidence="9 10">
    <name type="scientific">Chryseosolibacter indicus</name>
    <dbReference type="NCBI Taxonomy" id="2782351"/>
    <lineage>
        <taxon>Bacteria</taxon>
        <taxon>Pseudomonadati</taxon>
        <taxon>Bacteroidota</taxon>
        <taxon>Cytophagia</taxon>
        <taxon>Cytophagales</taxon>
        <taxon>Chryseotaleaceae</taxon>
        <taxon>Chryseosolibacter</taxon>
    </lineage>
</organism>
<dbReference type="CDD" id="cd00130">
    <property type="entry name" value="PAS"/>
    <property type="match status" value="3"/>
</dbReference>
<dbReference type="PRINTS" id="PR00344">
    <property type="entry name" value="BCTRLSENSOR"/>
</dbReference>
<feature type="domain" description="PAC" evidence="8">
    <location>
        <begin position="68"/>
        <end position="120"/>
    </location>
</feature>
<dbReference type="SUPFAM" id="SSF47384">
    <property type="entry name" value="Homodimeric domain of signal transducing histidine kinase"/>
    <property type="match status" value="1"/>
</dbReference>
<dbReference type="InterPro" id="IPR001610">
    <property type="entry name" value="PAC"/>
</dbReference>
<keyword evidence="10" id="KW-1185">Reference proteome</keyword>
<dbReference type="Gene3D" id="1.10.287.130">
    <property type="match status" value="1"/>
</dbReference>
<dbReference type="PANTHER" id="PTHR43304:SF1">
    <property type="entry name" value="PAC DOMAIN-CONTAINING PROTEIN"/>
    <property type="match status" value="1"/>
</dbReference>
<accession>A0ABS5VYD4</accession>
<dbReference type="InterPro" id="IPR013655">
    <property type="entry name" value="PAS_fold_3"/>
</dbReference>
<name>A0ABS5VYD4_9BACT</name>
<dbReference type="Pfam" id="PF13188">
    <property type="entry name" value="PAS_8"/>
    <property type="match status" value="1"/>
</dbReference>
<feature type="domain" description="PAC" evidence="8">
    <location>
        <begin position="329"/>
        <end position="382"/>
    </location>
</feature>
<dbReference type="Pfam" id="PF00512">
    <property type="entry name" value="HisKA"/>
    <property type="match status" value="1"/>
</dbReference>
<dbReference type="Gene3D" id="3.30.565.10">
    <property type="entry name" value="Histidine kinase-like ATPase, C-terminal domain"/>
    <property type="match status" value="1"/>
</dbReference>